<dbReference type="PROSITE" id="PS50943">
    <property type="entry name" value="HTH_CROC1"/>
    <property type="match status" value="1"/>
</dbReference>
<dbReference type="Pfam" id="PF13443">
    <property type="entry name" value="HTH_26"/>
    <property type="match status" value="1"/>
</dbReference>
<evidence type="ECO:0000313" key="2">
    <source>
        <dbReference type="EMBL" id="CAF3761416.1"/>
    </source>
</evidence>
<dbReference type="InterPro" id="IPR001387">
    <property type="entry name" value="Cro/C1-type_HTH"/>
</dbReference>
<reference evidence="2" key="1">
    <citation type="submission" date="2021-02" db="EMBL/GenBank/DDBJ databases">
        <authorList>
            <person name="Nowell W R."/>
        </authorList>
    </citation>
    <scope>NUCLEOTIDE SEQUENCE</scope>
</reference>
<protein>
    <recommendedName>
        <fullName evidence="1">HTH cro/C1-type domain-containing protein</fullName>
    </recommendedName>
</protein>
<sequence length="144" mass="16341">MTIILKDRLRELMSRRKINAAEIERRTGLNRNTVYSILGGNSKSPSMHNLQLLAKALNINLEVLTGNKEEDASFEILTASQVKIFADITNMMTQTIIEQNVNLSIGKLTALIKESYEYSILQDPPIANDVFVKWVIKNRDKFST</sequence>
<dbReference type="SUPFAM" id="SSF47413">
    <property type="entry name" value="lambda repressor-like DNA-binding domains"/>
    <property type="match status" value="1"/>
</dbReference>
<proteinExistence type="predicted"/>
<dbReference type="CDD" id="cd00093">
    <property type="entry name" value="HTH_XRE"/>
    <property type="match status" value="1"/>
</dbReference>
<dbReference type="Proteomes" id="UP000663842">
    <property type="component" value="Unassembled WGS sequence"/>
</dbReference>
<dbReference type="AlphaFoldDB" id="A0A818ZAR3"/>
<accession>A0A818ZAR3</accession>
<comment type="caution">
    <text evidence="2">The sequence shown here is derived from an EMBL/GenBank/DDBJ whole genome shotgun (WGS) entry which is preliminary data.</text>
</comment>
<feature type="domain" description="HTH cro/C1-type" evidence="1">
    <location>
        <begin position="9"/>
        <end position="64"/>
    </location>
</feature>
<dbReference type="GO" id="GO:0003677">
    <property type="term" value="F:DNA binding"/>
    <property type="evidence" value="ECO:0007669"/>
    <property type="project" value="InterPro"/>
</dbReference>
<gene>
    <name evidence="2" type="ORF">UXM345_LOCUS2584</name>
</gene>
<dbReference type="EMBL" id="CAJOBF010000159">
    <property type="protein sequence ID" value="CAF3761416.1"/>
    <property type="molecule type" value="Genomic_DNA"/>
</dbReference>
<organism evidence="2 3">
    <name type="scientific">Rotaria magnacalcarata</name>
    <dbReference type="NCBI Taxonomy" id="392030"/>
    <lineage>
        <taxon>Eukaryota</taxon>
        <taxon>Metazoa</taxon>
        <taxon>Spiralia</taxon>
        <taxon>Gnathifera</taxon>
        <taxon>Rotifera</taxon>
        <taxon>Eurotatoria</taxon>
        <taxon>Bdelloidea</taxon>
        <taxon>Philodinida</taxon>
        <taxon>Philodinidae</taxon>
        <taxon>Rotaria</taxon>
    </lineage>
</organism>
<evidence type="ECO:0000259" key="1">
    <source>
        <dbReference type="PROSITE" id="PS50943"/>
    </source>
</evidence>
<evidence type="ECO:0000313" key="3">
    <source>
        <dbReference type="Proteomes" id="UP000663842"/>
    </source>
</evidence>
<dbReference type="InterPro" id="IPR010982">
    <property type="entry name" value="Lambda_DNA-bd_dom_sf"/>
</dbReference>
<dbReference type="Gene3D" id="1.10.260.40">
    <property type="entry name" value="lambda repressor-like DNA-binding domains"/>
    <property type="match status" value="1"/>
</dbReference>
<dbReference type="SMART" id="SM00530">
    <property type="entry name" value="HTH_XRE"/>
    <property type="match status" value="1"/>
</dbReference>
<name>A0A818ZAR3_9BILA</name>